<dbReference type="GO" id="GO:0003677">
    <property type="term" value="F:DNA binding"/>
    <property type="evidence" value="ECO:0007669"/>
    <property type="project" value="UniProtKB-KW"/>
</dbReference>
<name>A0A973WN57_9BRAD</name>
<dbReference type="EMBL" id="JABWSX010000001">
    <property type="protein sequence ID" value="NVL06371.1"/>
    <property type="molecule type" value="Genomic_DNA"/>
</dbReference>
<proteinExistence type="predicted"/>
<evidence type="ECO:0000259" key="4">
    <source>
        <dbReference type="PROSITE" id="PS51118"/>
    </source>
</evidence>
<organism evidence="6">
    <name type="scientific">Bradyrhizobium quebecense</name>
    <dbReference type="NCBI Taxonomy" id="2748629"/>
    <lineage>
        <taxon>Bacteria</taxon>
        <taxon>Pseudomonadati</taxon>
        <taxon>Pseudomonadota</taxon>
        <taxon>Alphaproteobacteria</taxon>
        <taxon>Hyphomicrobiales</taxon>
        <taxon>Nitrobacteraceae</taxon>
        <taxon>Bradyrhizobium</taxon>
    </lineage>
</organism>
<reference evidence="5" key="2">
    <citation type="journal article" date="2021" name="Int. J. Syst. Evol. Microbiol.">
        <title>Bradyrhizobium septentrionale sp. nov. (sv. septentrionale) and Bradyrhizobium quebecense sp. nov. (sv. septentrionale) associated with legumes native to Canada possess rearranged symbiosis genes and numerous insertion sequences.</title>
        <authorList>
            <person name="Bromfield E.S.P."/>
            <person name="Cloutier S."/>
        </authorList>
    </citation>
    <scope>NUCLEOTIDE SEQUENCE</scope>
    <source>
        <strain evidence="5">12S5</strain>
    </source>
</reference>
<evidence type="ECO:0000313" key="5">
    <source>
        <dbReference type="EMBL" id="MBO1428958.1"/>
    </source>
</evidence>
<sequence length="142" mass="15726">MKFETGMENNTSELCDGGECESCPTDPNLLIEFKHAIHALGGKWKLEILFTLMNGGVRFGALRRALVPVTQHMLTAQLRELERDGLVARKVLAEKPLQVEYELTDSAWGLTPAFRELLAWSKTYGPRRHAEASETTVGAAIG</sequence>
<evidence type="ECO:0000256" key="2">
    <source>
        <dbReference type="ARBA" id="ARBA00023125"/>
    </source>
</evidence>
<dbReference type="Pfam" id="PF01638">
    <property type="entry name" value="HxlR"/>
    <property type="match status" value="1"/>
</dbReference>
<reference evidence="6" key="1">
    <citation type="submission" date="2020-06" db="EMBL/GenBank/DDBJ databases">
        <title>Whole Genome Sequence of Bradyrhizobium sp. Strain 66S1MB.</title>
        <authorList>
            <person name="Bromfield E."/>
            <person name="Cloutier S."/>
        </authorList>
    </citation>
    <scope>NUCLEOTIDE SEQUENCE</scope>
    <source>
        <strain evidence="6">66S1MB</strain>
    </source>
</reference>
<feature type="domain" description="HTH hxlR-type" evidence="4">
    <location>
        <begin position="23"/>
        <end position="129"/>
    </location>
</feature>
<evidence type="ECO:0000313" key="6">
    <source>
        <dbReference type="EMBL" id="NVL06371.1"/>
    </source>
</evidence>
<dbReference type="InterPro" id="IPR036388">
    <property type="entry name" value="WH-like_DNA-bd_sf"/>
</dbReference>
<evidence type="ECO:0000256" key="3">
    <source>
        <dbReference type="ARBA" id="ARBA00023163"/>
    </source>
</evidence>
<dbReference type="EMBL" id="JAGEPA010000001">
    <property type="protein sequence ID" value="MBO1428958.1"/>
    <property type="molecule type" value="Genomic_DNA"/>
</dbReference>
<keyword evidence="7" id="KW-1185">Reference proteome</keyword>
<dbReference type="RefSeq" id="WP_176530220.1">
    <property type="nucleotide sequence ID" value="NZ_CP088022.1"/>
</dbReference>
<dbReference type="PANTHER" id="PTHR33204:SF29">
    <property type="entry name" value="TRANSCRIPTIONAL REGULATOR"/>
    <property type="match status" value="1"/>
</dbReference>
<dbReference type="Proteomes" id="UP000692816">
    <property type="component" value="Unassembled WGS sequence"/>
</dbReference>
<keyword evidence="1" id="KW-0805">Transcription regulation</keyword>
<dbReference type="Gene3D" id="1.10.10.10">
    <property type="entry name" value="Winged helix-like DNA-binding domain superfamily/Winged helix DNA-binding domain"/>
    <property type="match status" value="1"/>
</dbReference>
<gene>
    <name evidence="6" type="ORF">HU230_11665</name>
    <name evidence="5" type="ORF">J4P68_05875</name>
</gene>
<dbReference type="InterPro" id="IPR002577">
    <property type="entry name" value="HTH_HxlR"/>
</dbReference>
<keyword evidence="3" id="KW-0804">Transcription</keyword>
<dbReference type="PANTHER" id="PTHR33204">
    <property type="entry name" value="TRANSCRIPTIONAL REGULATOR, MARR FAMILY"/>
    <property type="match status" value="1"/>
</dbReference>
<keyword evidence="2" id="KW-0238">DNA-binding</keyword>
<comment type="caution">
    <text evidence="6">The sequence shown here is derived from an EMBL/GenBank/DDBJ whole genome shotgun (WGS) entry which is preliminary data.</text>
</comment>
<evidence type="ECO:0000256" key="1">
    <source>
        <dbReference type="ARBA" id="ARBA00023015"/>
    </source>
</evidence>
<accession>A0A973WN57</accession>
<protein>
    <submittedName>
        <fullName evidence="6">Helix-turn-helix transcriptional regulator</fullName>
    </submittedName>
</protein>
<dbReference type="PROSITE" id="PS51118">
    <property type="entry name" value="HTH_HXLR"/>
    <property type="match status" value="1"/>
</dbReference>
<dbReference type="AlphaFoldDB" id="A0A973WN57"/>
<dbReference type="SUPFAM" id="SSF46785">
    <property type="entry name" value="Winged helix' DNA-binding domain"/>
    <property type="match status" value="1"/>
</dbReference>
<evidence type="ECO:0000313" key="7">
    <source>
        <dbReference type="Proteomes" id="UP000692816"/>
    </source>
</evidence>
<dbReference type="InterPro" id="IPR036390">
    <property type="entry name" value="WH_DNA-bd_sf"/>
</dbReference>